<evidence type="ECO:0000313" key="1">
    <source>
        <dbReference type="EMBL" id="MFC6331779.1"/>
    </source>
</evidence>
<evidence type="ECO:0000313" key="2">
    <source>
        <dbReference type="Proteomes" id="UP001596233"/>
    </source>
</evidence>
<dbReference type="Pfam" id="PF14174">
    <property type="entry name" value="YycC"/>
    <property type="match status" value="1"/>
</dbReference>
<dbReference type="RefSeq" id="WP_379231368.1">
    <property type="nucleotide sequence ID" value="NZ_JBHSTE010000001.1"/>
</dbReference>
<dbReference type="EMBL" id="JBHSTE010000001">
    <property type="protein sequence ID" value="MFC6331779.1"/>
    <property type="molecule type" value="Genomic_DNA"/>
</dbReference>
<name>A0ABW1V2Z4_9BACL</name>
<organism evidence="1 2">
    <name type="scientific">Paenibacillus septentrionalis</name>
    <dbReference type="NCBI Taxonomy" id="429342"/>
    <lineage>
        <taxon>Bacteria</taxon>
        <taxon>Bacillati</taxon>
        <taxon>Bacillota</taxon>
        <taxon>Bacilli</taxon>
        <taxon>Bacillales</taxon>
        <taxon>Paenibacillaceae</taxon>
        <taxon>Paenibacillus</taxon>
    </lineage>
</organism>
<comment type="caution">
    <text evidence="1">The sequence shown here is derived from an EMBL/GenBank/DDBJ whole genome shotgun (WGS) entry which is preliminary data.</text>
</comment>
<keyword evidence="2" id="KW-1185">Reference proteome</keyword>
<dbReference type="Proteomes" id="UP001596233">
    <property type="component" value="Unassembled WGS sequence"/>
</dbReference>
<proteinExistence type="predicted"/>
<dbReference type="InterPro" id="IPR025550">
    <property type="entry name" value="YycC"/>
</dbReference>
<reference evidence="2" key="1">
    <citation type="journal article" date="2019" name="Int. J. Syst. Evol. Microbiol.">
        <title>The Global Catalogue of Microorganisms (GCM) 10K type strain sequencing project: providing services to taxonomists for standard genome sequencing and annotation.</title>
        <authorList>
            <consortium name="The Broad Institute Genomics Platform"/>
            <consortium name="The Broad Institute Genome Sequencing Center for Infectious Disease"/>
            <person name="Wu L."/>
            <person name="Ma J."/>
        </authorList>
    </citation>
    <scope>NUCLEOTIDE SEQUENCE [LARGE SCALE GENOMIC DNA]</scope>
    <source>
        <strain evidence="2">PCU 280</strain>
    </source>
</reference>
<sequence>MLKQLSPETAIKLAKELVIPIEQLVHTPRHIVLAKLAELAKQQPEAAKTEDADDEKESNS</sequence>
<protein>
    <submittedName>
        <fullName evidence="1">YycC family protein</fullName>
    </submittedName>
</protein>
<accession>A0ABW1V2Z4</accession>
<gene>
    <name evidence="1" type="ORF">ACFP56_04025</name>
</gene>